<feature type="domain" description="G-protein coupled receptors family 1 profile" evidence="11">
    <location>
        <begin position="11"/>
        <end position="276"/>
    </location>
</feature>
<name>A0A6P8H9Z2_ACTTE</name>
<dbReference type="GO" id="GO:0005886">
    <property type="term" value="C:plasma membrane"/>
    <property type="evidence" value="ECO:0007669"/>
    <property type="project" value="UniProtKB-SubCell"/>
</dbReference>
<evidence type="ECO:0000256" key="6">
    <source>
        <dbReference type="ARBA" id="ARBA00023136"/>
    </source>
</evidence>
<dbReference type="RefSeq" id="XP_031549537.1">
    <property type="nucleotide sequence ID" value="XM_031693677.1"/>
</dbReference>
<dbReference type="Pfam" id="PF00001">
    <property type="entry name" value="7tm_1"/>
    <property type="match status" value="2"/>
</dbReference>
<dbReference type="SMART" id="SM01381">
    <property type="entry name" value="7TM_GPCR_Srsx"/>
    <property type="match status" value="1"/>
</dbReference>
<feature type="transmembrane region" description="Helical" evidence="10">
    <location>
        <begin position="31"/>
        <end position="50"/>
    </location>
</feature>
<keyword evidence="6 10" id="KW-0472">Membrane</keyword>
<dbReference type="CDD" id="cd00637">
    <property type="entry name" value="7tm_classA_rhodopsin-like"/>
    <property type="match status" value="1"/>
</dbReference>
<evidence type="ECO:0000256" key="7">
    <source>
        <dbReference type="ARBA" id="ARBA00023170"/>
    </source>
</evidence>
<organism evidence="12 13">
    <name type="scientific">Actinia tenebrosa</name>
    <name type="common">Australian red waratah sea anemone</name>
    <dbReference type="NCBI Taxonomy" id="6105"/>
    <lineage>
        <taxon>Eukaryota</taxon>
        <taxon>Metazoa</taxon>
        <taxon>Cnidaria</taxon>
        <taxon>Anthozoa</taxon>
        <taxon>Hexacorallia</taxon>
        <taxon>Actiniaria</taxon>
        <taxon>Actiniidae</taxon>
        <taxon>Actinia</taxon>
    </lineage>
</organism>
<keyword evidence="7 9" id="KW-0675">Receptor</keyword>
<keyword evidence="2" id="KW-1003">Cell membrane</keyword>
<evidence type="ECO:0000256" key="5">
    <source>
        <dbReference type="ARBA" id="ARBA00023040"/>
    </source>
</evidence>
<gene>
    <name evidence="13" type="primary">LOC116287063</name>
</gene>
<evidence type="ECO:0000256" key="9">
    <source>
        <dbReference type="RuleBase" id="RU000688"/>
    </source>
</evidence>
<sequence>MIVTKYSGTIGNSLVITAIIRNKKLQTATNFFIAALAIADLLVSIILVPMRASQHISLASRKTAQISPAAVQVAGFLGRVNIVASISCLCALSIDRCVALTYPVRYITSFKHAKGKVLIIIAVVWAAAIFITSVPKFPGVSDKPFLIFFVVFVLTATVVIGVAYYKIFKIAKAASQRRNKTANNVIRFSISTAMDPRLKEAADVQSKKEDDQAQKQEHKAAKTIGMVIAAFIILVYPRIILILYHFAVPSSVSSRHARFWIRILLYSNSSINPALYAWRHKDFRREFIKILRSLVAFFSCQGHRENWETKPRSASKATMSTSI</sequence>
<evidence type="ECO:0000256" key="10">
    <source>
        <dbReference type="SAM" id="Phobius"/>
    </source>
</evidence>
<feature type="transmembrane region" description="Helical" evidence="10">
    <location>
        <begin position="146"/>
        <end position="168"/>
    </location>
</feature>
<evidence type="ECO:0000313" key="12">
    <source>
        <dbReference type="Proteomes" id="UP000515163"/>
    </source>
</evidence>
<protein>
    <submittedName>
        <fullName evidence="13">Tyramine receptor 1-like</fullName>
    </submittedName>
</protein>
<evidence type="ECO:0000256" key="2">
    <source>
        <dbReference type="ARBA" id="ARBA00022475"/>
    </source>
</evidence>
<feature type="transmembrane region" description="Helical" evidence="10">
    <location>
        <begin position="224"/>
        <end position="247"/>
    </location>
</feature>
<keyword evidence="3 9" id="KW-0812">Transmembrane</keyword>
<dbReference type="GeneID" id="116287063"/>
<reference evidence="13" key="1">
    <citation type="submission" date="2025-08" db="UniProtKB">
        <authorList>
            <consortium name="RefSeq"/>
        </authorList>
    </citation>
    <scope>IDENTIFICATION</scope>
    <source>
        <tissue evidence="13">Tentacle</tissue>
    </source>
</reference>
<proteinExistence type="inferred from homology"/>
<feature type="transmembrane region" description="Helical" evidence="10">
    <location>
        <begin position="70"/>
        <end position="94"/>
    </location>
</feature>
<dbReference type="PROSITE" id="PS50262">
    <property type="entry name" value="G_PROTEIN_RECEP_F1_2"/>
    <property type="match status" value="1"/>
</dbReference>
<keyword evidence="4 10" id="KW-1133">Transmembrane helix</keyword>
<dbReference type="InterPro" id="IPR050569">
    <property type="entry name" value="TAAR"/>
</dbReference>
<dbReference type="AlphaFoldDB" id="A0A6P8H9Z2"/>
<dbReference type="PROSITE" id="PS00237">
    <property type="entry name" value="G_PROTEIN_RECEP_F1_1"/>
    <property type="match status" value="1"/>
</dbReference>
<keyword evidence="5 9" id="KW-0297">G-protein coupled receptor</keyword>
<dbReference type="InterPro" id="IPR017452">
    <property type="entry name" value="GPCR_Rhodpsn_7TM"/>
</dbReference>
<comment type="subcellular location">
    <subcellularLocation>
        <location evidence="1">Cell membrane</location>
        <topology evidence="1">Multi-pass membrane protein</topology>
    </subcellularLocation>
</comment>
<dbReference type="PRINTS" id="PR00237">
    <property type="entry name" value="GPCRRHODOPSN"/>
</dbReference>
<keyword evidence="12" id="KW-1185">Reference proteome</keyword>
<dbReference type="SUPFAM" id="SSF81321">
    <property type="entry name" value="Family A G protein-coupled receptor-like"/>
    <property type="match status" value="1"/>
</dbReference>
<dbReference type="Gene3D" id="1.20.1070.10">
    <property type="entry name" value="Rhodopsin 7-helix transmembrane proteins"/>
    <property type="match status" value="1"/>
</dbReference>
<dbReference type="PANTHER" id="PTHR24249:SF372">
    <property type="entry name" value="G-PROTEIN COUPLED RECEPTORS FAMILY 1 PROFILE DOMAIN-CONTAINING PROTEIN"/>
    <property type="match status" value="1"/>
</dbReference>
<evidence type="ECO:0000256" key="1">
    <source>
        <dbReference type="ARBA" id="ARBA00004651"/>
    </source>
</evidence>
<dbReference type="Proteomes" id="UP000515163">
    <property type="component" value="Unplaced"/>
</dbReference>
<feature type="transmembrane region" description="Helical" evidence="10">
    <location>
        <begin position="259"/>
        <end position="278"/>
    </location>
</feature>
<accession>A0A6P8H9Z2</accession>
<dbReference type="InParanoid" id="A0A6P8H9Z2"/>
<dbReference type="InterPro" id="IPR000276">
    <property type="entry name" value="GPCR_Rhodpsn"/>
</dbReference>
<dbReference type="KEGG" id="aten:116287063"/>
<evidence type="ECO:0000256" key="4">
    <source>
        <dbReference type="ARBA" id="ARBA00022989"/>
    </source>
</evidence>
<comment type="similarity">
    <text evidence="9">Belongs to the G-protein coupled receptor 1 family.</text>
</comment>
<feature type="transmembrane region" description="Helical" evidence="10">
    <location>
        <begin position="115"/>
        <end position="134"/>
    </location>
</feature>
<evidence type="ECO:0000259" key="11">
    <source>
        <dbReference type="PROSITE" id="PS50262"/>
    </source>
</evidence>
<evidence type="ECO:0000313" key="13">
    <source>
        <dbReference type="RefSeq" id="XP_031549537.1"/>
    </source>
</evidence>
<dbReference type="OrthoDB" id="6117944at2759"/>
<evidence type="ECO:0000256" key="3">
    <source>
        <dbReference type="ARBA" id="ARBA00022692"/>
    </source>
</evidence>
<dbReference type="PANTHER" id="PTHR24249">
    <property type="entry name" value="HISTAMINE RECEPTOR-RELATED G-PROTEIN COUPLED RECEPTOR"/>
    <property type="match status" value="1"/>
</dbReference>
<keyword evidence="8 9" id="KW-0807">Transducer</keyword>
<dbReference type="GO" id="GO:0004930">
    <property type="term" value="F:G protein-coupled receptor activity"/>
    <property type="evidence" value="ECO:0007669"/>
    <property type="project" value="UniProtKB-KW"/>
</dbReference>
<evidence type="ECO:0000256" key="8">
    <source>
        <dbReference type="ARBA" id="ARBA00023224"/>
    </source>
</evidence>